<evidence type="ECO:0000313" key="1">
    <source>
        <dbReference type="EMBL" id="MEJ1248746.1"/>
    </source>
</evidence>
<sequence>MQGTTIGASDTNTCPLSTDFTYFQPFNDHISAYAGTAGSLLTAHGAASPTVSAFLCPDMTQSGLGTFICHFGHYNSQGVTSVNWTSSYITWTGDEVAYGTCTQFDTVSVKLTVTNPYGSYSQTKSFACPMGPIP</sequence>
<proteinExistence type="predicted"/>
<reference evidence="1 2" key="1">
    <citation type="journal article" date="2016" name="Antonie Van Leeuwenhoek">
        <title>Denitratimonas tolerans gen. nov., sp. nov., a denitrifying bacterium isolated from a bioreactor for tannery wastewater treatment.</title>
        <authorList>
            <person name="Han S.I."/>
            <person name="Kim J.O."/>
            <person name="Lee Y.R."/>
            <person name="Ekpeghere K.I."/>
            <person name="Koh S.C."/>
            <person name="Whang K.S."/>
        </authorList>
    </citation>
    <scope>NUCLEOTIDE SEQUENCE [LARGE SCALE GENOMIC DNA]</scope>
    <source>
        <strain evidence="1 2">KACC 17565</strain>
    </source>
</reference>
<organism evidence="1 2">
    <name type="scientific">Denitratimonas tolerans</name>
    <dbReference type="NCBI Taxonomy" id="1338420"/>
    <lineage>
        <taxon>Bacteria</taxon>
        <taxon>Pseudomonadati</taxon>
        <taxon>Pseudomonadota</taxon>
        <taxon>Gammaproteobacteria</taxon>
        <taxon>Lysobacterales</taxon>
        <taxon>Lysobacteraceae</taxon>
        <taxon>Denitratimonas</taxon>
    </lineage>
</organism>
<dbReference type="Proteomes" id="UP001364472">
    <property type="component" value="Unassembled WGS sequence"/>
</dbReference>
<protein>
    <recommendedName>
        <fullName evidence="3">Ig-like domain-containing protein</fullName>
    </recommendedName>
</protein>
<dbReference type="EMBL" id="JBBDHC010000003">
    <property type="protein sequence ID" value="MEJ1248746.1"/>
    <property type="molecule type" value="Genomic_DNA"/>
</dbReference>
<keyword evidence="2" id="KW-1185">Reference proteome</keyword>
<evidence type="ECO:0000313" key="2">
    <source>
        <dbReference type="Proteomes" id="UP001364472"/>
    </source>
</evidence>
<dbReference type="RefSeq" id="WP_337334459.1">
    <property type="nucleotide sequence ID" value="NZ_JBBDHC010000003.1"/>
</dbReference>
<accession>A0AAW9R3R9</accession>
<comment type="caution">
    <text evidence="1">The sequence shown here is derived from an EMBL/GenBank/DDBJ whole genome shotgun (WGS) entry which is preliminary data.</text>
</comment>
<gene>
    <name evidence="1" type="ORF">WB794_03520</name>
</gene>
<dbReference type="AlphaFoldDB" id="A0AAW9R3R9"/>
<name>A0AAW9R3R9_9GAMM</name>
<evidence type="ECO:0008006" key="3">
    <source>
        <dbReference type="Google" id="ProtNLM"/>
    </source>
</evidence>